<reference evidence="4" key="1">
    <citation type="journal article" date="2016" name="Genome Announc.">
        <title>Complete genome sequence of Alkaliphilus metalliredigens strain QYMF, an alkaliphilic and metal-reducing bacterium isolated from borax-contaminated leachate ponds.</title>
        <authorList>
            <person name="Hwang C."/>
            <person name="Copeland A."/>
            <person name="Lucas S."/>
            <person name="Lapidus A."/>
            <person name="Barry K."/>
            <person name="Detter J.C."/>
            <person name="Glavina Del Rio T."/>
            <person name="Hammon N."/>
            <person name="Israni S."/>
            <person name="Dalin E."/>
            <person name="Tice H."/>
            <person name="Pitluck S."/>
            <person name="Chertkov O."/>
            <person name="Brettin T."/>
            <person name="Bruce D."/>
            <person name="Han C."/>
            <person name="Schmutz J."/>
            <person name="Larimer F."/>
            <person name="Land M.L."/>
            <person name="Hauser L."/>
            <person name="Kyrpides N."/>
            <person name="Mikhailova N."/>
            <person name="Ye Q."/>
            <person name="Zhou J."/>
            <person name="Richardson P."/>
            <person name="Fields M.W."/>
        </authorList>
    </citation>
    <scope>NUCLEOTIDE SEQUENCE [LARGE SCALE GENOMIC DNA]</scope>
    <source>
        <strain evidence="4">QYMF</strain>
    </source>
</reference>
<protein>
    <submittedName>
        <fullName evidence="3">YqaS</fullName>
    </submittedName>
</protein>
<keyword evidence="4" id="KW-1185">Reference proteome</keyword>
<evidence type="ECO:0000259" key="2">
    <source>
        <dbReference type="Pfam" id="PF10668"/>
    </source>
</evidence>
<evidence type="ECO:0000313" key="3">
    <source>
        <dbReference type="EMBL" id="ABR48562.1"/>
    </source>
</evidence>
<dbReference type="InterPro" id="IPR018925">
    <property type="entry name" value="XtmA-like_N"/>
</dbReference>
<organism evidence="3 4">
    <name type="scientific">Alkaliphilus metalliredigens (strain QYMF)</name>
    <dbReference type="NCBI Taxonomy" id="293826"/>
    <lineage>
        <taxon>Bacteria</taxon>
        <taxon>Bacillati</taxon>
        <taxon>Bacillota</taxon>
        <taxon>Clostridia</taxon>
        <taxon>Peptostreptococcales</taxon>
        <taxon>Natronincolaceae</taxon>
        <taxon>Alkaliphilus</taxon>
    </lineage>
</organism>
<dbReference type="RefSeq" id="WP_012063537.1">
    <property type="nucleotide sequence ID" value="NC_009633.1"/>
</dbReference>
<dbReference type="Proteomes" id="UP000001572">
    <property type="component" value="Chromosome"/>
</dbReference>
<dbReference type="eggNOG" id="COG5484">
    <property type="taxonomic scope" value="Bacteria"/>
</dbReference>
<dbReference type="AlphaFoldDB" id="A6TQU4"/>
<dbReference type="Pfam" id="PF10668">
    <property type="entry name" value="Phage_terminase"/>
    <property type="match status" value="1"/>
</dbReference>
<proteinExistence type="predicted"/>
<dbReference type="STRING" id="293826.Amet_2408"/>
<gene>
    <name evidence="3" type="ordered locus">Amet_2408</name>
</gene>
<evidence type="ECO:0000313" key="4">
    <source>
        <dbReference type="Proteomes" id="UP000001572"/>
    </source>
</evidence>
<feature type="region of interest" description="Disordered" evidence="1">
    <location>
        <begin position="53"/>
        <end position="78"/>
    </location>
</feature>
<dbReference type="HOGENOM" id="CLU_084751_1_1_9"/>
<feature type="domain" description="PBSX phage terminase small subunit-like N-terminal" evidence="2">
    <location>
        <begin position="1"/>
        <end position="51"/>
    </location>
</feature>
<dbReference type="NCBIfam" id="NF040601">
    <property type="entry name" value="TerS_not_xtmA"/>
    <property type="match status" value="1"/>
</dbReference>
<evidence type="ECO:0000256" key="1">
    <source>
        <dbReference type="SAM" id="MobiDB-lite"/>
    </source>
</evidence>
<name>A6TQU4_ALKMQ</name>
<dbReference type="OrthoDB" id="9768556at2"/>
<accession>A6TQU4</accession>
<sequence length="216" mass="25187">MGRQRSPNRDKAYEVYKEKNGKITSKEIAEMLKEKLTNINSWRVQDKWKKKLSGVGAPEGNKNAVGNKGGAPEKNYNSLKHGQYTKRIPFHVKTIMEELDIEDPLEKLWRTICLHEARIIYMQEIMHVRDKDDMTKVIKKTSEGKGGSSKEYEIQFAWDKEANLINTQSKAVLALAKLIKQYDEMIHANWETVTEDQKLRVERLKIQIDNEKLKAW</sequence>
<dbReference type="KEGG" id="amt:Amet_2408"/>
<dbReference type="EMBL" id="CP000724">
    <property type="protein sequence ID" value="ABR48562.1"/>
    <property type="molecule type" value="Genomic_DNA"/>
</dbReference>